<keyword evidence="2" id="KW-0732">Signal</keyword>
<organism evidence="3 4">
    <name type="scientific">Ophiostoma piceae (strain UAMH 11346)</name>
    <name type="common">Sap stain fungus</name>
    <dbReference type="NCBI Taxonomy" id="1262450"/>
    <lineage>
        <taxon>Eukaryota</taxon>
        <taxon>Fungi</taxon>
        <taxon>Dikarya</taxon>
        <taxon>Ascomycota</taxon>
        <taxon>Pezizomycotina</taxon>
        <taxon>Sordariomycetes</taxon>
        <taxon>Sordariomycetidae</taxon>
        <taxon>Ophiostomatales</taxon>
        <taxon>Ophiostomataceae</taxon>
        <taxon>Ophiostoma</taxon>
    </lineage>
</organism>
<feature type="chain" id="PRO_5004507825" evidence="2">
    <location>
        <begin position="21"/>
        <end position="300"/>
    </location>
</feature>
<sequence length="300" mass="32391">MTFKYILAVVIAIVAEAAIAAPADVADTCKAYQDGSKQCYTHTVTVPEAHCPYTLCPKIVNQCRAEWLMDFKVVEVPCQNKCCPTTATKTISTACQSCPSACTPIYTQTQYAYPTTCGHNLAAIATGSAADRMVNAVHGESLSDITFVIGKRLAAENEYGHQFEDGNEPDEPEDPKAKEEGDADHHRPKPFPPLRPPPHHHKPPPNQPGIVVTNSKPVFTTPTWAPNLPTMVTLTHATHASRGRVAAAMGAMETGSLALEERYADTDHADVPPPDGTNVPAHPLTHHPTHGEPPLPKIQY</sequence>
<keyword evidence="4" id="KW-1185">Reference proteome</keyword>
<dbReference type="AlphaFoldDB" id="S3D052"/>
<dbReference type="HOGENOM" id="CLU_927804_0_0_1"/>
<feature type="signal peptide" evidence="2">
    <location>
        <begin position="1"/>
        <end position="20"/>
    </location>
</feature>
<evidence type="ECO:0000313" key="4">
    <source>
        <dbReference type="Proteomes" id="UP000016923"/>
    </source>
</evidence>
<feature type="region of interest" description="Disordered" evidence="1">
    <location>
        <begin position="266"/>
        <end position="300"/>
    </location>
</feature>
<feature type="region of interest" description="Disordered" evidence="1">
    <location>
        <begin position="161"/>
        <end position="212"/>
    </location>
</feature>
<protein>
    <submittedName>
        <fullName evidence="3">Uncharacterized protein</fullName>
    </submittedName>
</protein>
<feature type="compositionally biased region" description="Pro residues" evidence="1">
    <location>
        <begin position="291"/>
        <end position="300"/>
    </location>
</feature>
<feature type="compositionally biased region" description="Basic and acidic residues" evidence="1">
    <location>
        <begin position="174"/>
        <end position="185"/>
    </location>
</feature>
<accession>S3D052</accession>
<evidence type="ECO:0000256" key="2">
    <source>
        <dbReference type="SAM" id="SignalP"/>
    </source>
</evidence>
<evidence type="ECO:0000313" key="3">
    <source>
        <dbReference type="EMBL" id="EPE06605.1"/>
    </source>
</evidence>
<name>S3D052_OPHP1</name>
<dbReference type="OrthoDB" id="4590349at2759"/>
<dbReference type="Proteomes" id="UP000016923">
    <property type="component" value="Unassembled WGS sequence"/>
</dbReference>
<evidence type="ECO:0000256" key="1">
    <source>
        <dbReference type="SAM" id="MobiDB-lite"/>
    </source>
</evidence>
<gene>
    <name evidence="3" type="ORF">F503_02733</name>
</gene>
<dbReference type="EMBL" id="KE148153">
    <property type="protein sequence ID" value="EPE06605.1"/>
    <property type="molecule type" value="Genomic_DNA"/>
</dbReference>
<proteinExistence type="predicted"/>
<dbReference type="VEuPathDB" id="FungiDB:F503_02733"/>
<reference evidence="3 4" key="1">
    <citation type="journal article" date="2013" name="BMC Genomics">
        <title>The genome and transcriptome of the pine saprophyte Ophiostoma piceae, and a comparison with the bark beetle-associated pine pathogen Grosmannia clavigera.</title>
        <authorList>
            <person name="Haridas S."/>
            <person name="Wang Y."/>
            <person name="Lim L."/>
            <person name="Massoumi Alamouti S."/>
            <person name="Jackman S."/>
            <person name="Docking R."/>
            <person name="Robertson G."/>
            <person name="Birol I."/>
            <person name="Bohlmann J."/>
            <person name="Breuil C."/>
        </authorList>
    </citation>
    <scope>NUCLEOTIDE SEQUENCE [LARGE SCALE GENOMIC DNA]</scope>
    <source>
        <strain evidence="3 4">UAMH 11346</strain>
    </source>
</reference>
<dbReference type="eggNOG" id="ENOG502RM19">
    <property type="taxonomic scope" value="Eukaryota"/>
</dbReference>